<gene>
    <name evidence="1" type="ORF">CPUR_05164</name>
</gene>
<sequence>MQDCPFDFMMQDSLQLDSATSEQYYERGYRLWHGLYLAALSSPLDATALDFQHAFPSHPYLVPELRLDTRFNGTLYATGTSTWQTSTGDCSLPSFEKKYKIPVTAGDSVIVSLQLYHGSFGQDGGHISLLMLAWAYVLSQRWSELIPGAEAIKYTNSSSALSETGGGFKETDGPVVDLGIVTDEAVRWWAAVLAPGEGWAARIHHRGEDLRSPWSVRLQSSKELTLCSRNTLSPGDDESPPSFSTAVQYIADYAKYHGIEDQSRAAFAAALLLPARRSISKTFRWPRPAWHNKPPELSAEQCWPPWGEDNDQLDKLITMSCNVIGMLSLLCSSFVDPDLPCNVSGAWMQGAFAVLDEPEAKKPDVLRSMLLKRSPTLGLLWLGAILLDMQGRIMACARPVVYTTDLHSTAWTATFGTFFQRPVADYPPNTETIQRADEARLMFLSQAESHSELPLVPFPPFGTIAVRDCVLEVQLHASCSGSHGLLYAGWTWDCLGNVKVAQDSGSRLLEFGDANEHPAASMAIRFDKLDQDQDISVLMTTNIFTWLREQDGWPVAERGIRDCLDENFMSDDYDDESAAPEGDGKSTTYRRNEVIYNKFDNPVPADTVNQLHKQLSDSLNLCHEPQSSLCIKLQMAQNCPVLKNRRATGLSRGVGLVFNILLLPFDEGQSPSVMKGWESLGVEGVRYAA</sequence>
<protein>
    <submittedName>
        <fullName evidence="1">Uncharacterized protein</fullName>
    </submittedName>
</protein>
<dbReference type="EMBL" id="CAGA01000029">
    <property type="protein sequence ID" value="CCE31313.1"/>
    <property type="molecule type" value="Genomic_DNA"/>
</dbReference>
<organism evidence="1 2">
    <name type="scientific">Claviceps purpurea (strain 20.1)</name>
    <name type="common">Ergot fungus</name>
    <name type="synonym">Sphacelia segetum</name>
    <dbReference type="NCBI Taxonomy" id="1111077"/>
    <lineage>
        <taxon>Eukaryota</taxon>
        <taxon>Fungi</taxon>
        <taxon>Dikarya</taxon>
        <taxon>Ascomycota</taxon>
        <taxon>Pezizomycotina</taxon>
        <taxon>Sordariomycetes</taxon>
        <taxon>Hypocreomycetidae</taxon>
        <taxon>Hypocreales</taxon>
        <taxon>Clavicipitaceae</taxon>
        <taxon>Claviceps</taxon>
    </lineage>
</organism>
<evidence type="ECO:0000313" key="2">
    <source>
        <dbReference type="Proteomes" id="UP000016801"/>
    </source>
</evidence>
<proteinExistence type="predicted"/>
<name>M1WBW5_CLAP2</name>
<comment type="caution">
    <text evidence="1">The sequence shown here is derived from an EMBL/GenBank/DDBJ whole genome shotgun (WGS) entry which is preliminary data.</text>
</comment>
<reference evidence="1 2" key="1">
    <citation type="journal article" date="2013" name="PLoS Genet.">
        <title>Plant-symbiotic fungi as chemical engineers: Multi-genome analysis of the Clavicipitaceae reveals dynamics of alkaloid loci.</title>
        <authorList>
            <person name="Schardl C.L."/>
            <person name="Young C.A."/>
            <person name="Hesse U."/>
            <person name="Amyotte S.G."/>
            <person name="Andreeva K."/>
            <person name="Calie P.J."/>
            <person name="Fleetwood D.J."/>
            <person name="Haws D.C."/>
            <person name="Moore N."/>
            <person name="Oeser B."/>
            <person name="Panaccione D.G."/>
            <person name="Schweri K.K."/>
            <person name="Voisey C.R."/>
            <person name="Farman M.L."/>
            <person name="Jaromczyk J.W."/>
            <person name="Roe B.A."/>
            <person name="O'Sullivan D.M."/>
            <person name="Scott B."/>
            <person name="Tudzynski P."/>
            <person name="An Z."/>
            <person name="Arnaoudova E.G."/>
            <person name="Bullock C.T."/>
            <person name="Charlton N.D."/>
            <person name="Chen L."/>
            <person name="Cox M."/>
            <person name="Dinkins R.D."/>
            <person name="Florea S."/>
            <person name="Glenn A.E."/>
            <person name="Gordon A."/>
            <person name="Gueldener U."/>
            <person name="Harris D.R."/>
            <person name="Hollin W."/>
            <person name="Jaromczyk J."/>
            <person name="Johnson R.D."/>
            <person name="Khan A.K."/>
            <person name="Leistner E."/>
            <person name="Leuchtmann A."/>
            <person name="Li C."/>
            <person name="Liu J."/>
            <person name="Liu J."/>
            <person name="Liu M."/>
            <person name="Mace W."/>
            <person name="Machado C."/>
            <person name="Nagabhyru P."/>
            <person name="Pan J."/>
            <person name="Schmid J."/>
            <person name="Sugawara K."/>
            <person name="Steiner U."/>
            <person name="Takach J.E."/>
            <person name="Tanaka E."/>
            <person name="Webb J.S."/>
            <person name="Wilson E.V."/>
            <person name="Wiseman J.L."/>
            <person name="Yoshida R."/>
            <person name="Zeng Z."/>
        </authorList>
    </citation>
    <scope>NUCLEOTIDE SEQUENCE [LARGE SCALE GENOMIC DNA]</scope>
    <source>
        <strain evidence="1 2">20.1</strain>
    </source>
</reference>
<dbReference type="eggNOG" id="ENOG502SIZE">
    <property type="taxonomic scope" value="Eukaryota"/>
</dbReference>
<dbReference type="OrthoDB" id="4947116at2759"/>
<dbReference type="Proteomes" id="UP000016801">
    <property type="component" value="Unassembled WGS sequence"/>
</dbReference>
<evidence type="ECO:0000313" key="1">
    <source>
        <dbReference type="EMBL" id="CCE31313.1"/>
    </source>
</evidence>
<dbReference type="AlphaFoldDB" id="M1WBW5"/>
<dbReference type="HOGENOM" id="CLU_013935_2_0_1"/>
<dbReference type="VEuPathDB" id="FungiDB:CPUR_05164"/>
<accession>M1WBW5</accession>
<keyword evidence="2" id="KW-1185">Reference proteome</keyword>